<name>A0A0R3RSU3_9BILA</name>
<organism evidence="3 4">
    <name type="scientific">Elaeophora elaphi</name>
    <dbReference type="NCBI Taxonomy" id="1147741"/>
    <lineage>
        <taxon>Eukaryota</taxon>
        <taxon>Metazoa</taxon>
        <taxon>Ecdysozoa</taxon>
        <taxon>Nematoda</taxon>
        <taxon>Chromadorea</taxon>
        <taxon>Rhabditida</taxon>
        <taxon>Spirurina</taxon>
        <taxon>Spiruromorpha</taxon>
        <taxon>Filarioidea</taxon>
        <taxon>Onchocercidae</taxon>
        <taxon>Elaeophora</taxon>
    </lineage>
</organism>
<evidence type="ECO:0000256" key="1">
    <source>
        <dbReference type="ARBA" id="ARBA00006611"/>
    </source>
</evidence>
<evidence type="ECO:0000313" key="3">
    <source>
        <dbReference type="Proteomes" id="UP000050640"/>
    </source>
</evidence>
<dbReference type="GO" id="GO:0044097">
    <property type="term" value="P:secretion by the type IV secretion system"/>
    <property type="evidence" value="ECO:0007669"/>
    <property type="project" value="InterPro"/>
</dbReference>
<dbReference type="NCBIfam" id="TIGR02788">
    <property type="entry name" value="VirB11"/>
    <property type="match status" value="1"/>
</dbReference>
<dbReference type="PANTHER" id="PTHR30486:SF6">
    <property type="entry name" value="TYPE IV PILUS RETRACTATION ATPASE PILT"/>
    <property type="match status" value="1"/>
</dbReference>
<dbReference type="PANTHER" id="PTHR30486">
    <property type="entry name" value="TWITCHING MOTILITY PROTEIN PILT"/>
    <property type="match status" value="1"/>
</dbReference>
<dbReference type="SUPFAM" id="SSF52540">
    <property type="entry name" value="P-loop containing nucleoside triphosphate hydrolases"/>
    <property type="match status" value="1"/>
</dbReference>
<feature type="domain" description="Bacterial type II secretion system protein E" evidence="2">
    <location>
        <begin position="16"/>
        <end position="322"/>
    </location>
</feature>
<sequence>MGMVSRNDDLISLAFAPLQSLLERQDVIEICINEPHRVFVEYGSDTLQAGMVALNLPEMTRERICFMAERVAAASHQFVNEEEPLLSASLPDGSRVQVVLPPAAPDGGAIAIRRKIVRDLSLSDYAEAGALLRARVTGGADALTEEEQALCDHLDAGDIAQFLHSALRHRISMIISGGTGTGKTTFLNALMREIPGYERIITIEDTPELMPPHGNHVRLIASRGNQNIAQVDMRRLVEASLRLRPDRLLLGEVRGGEALDFLQAINTGHPGSLSTVHANSPRAAYERLAMLVMQSGFGGGGGLSKPEIIDHLHATLPIVVQLGRKEGRPGAVSEIFYAPYVRQTGRPAAVQGNMLWNASGRRARGAP</sequence>
<accession>A0A0R3RSU3</accession>
<dbReference type="Proteomes" id="UP000050640">
    <property type="component" value="Unplaced"/>
</dbReference>
<dbReference type="STRING" id="1147741.A0A0R3RSU3"/>
<dbReference type="Pfam" id="PF00437">
    <property type="entry name" value="T2SSE"/>
    <property type="match status" value="1"/>
</dbReference>
<dbReference type="InterPro" id="IPR027417">
    <property type="entry name" value="P-loop_NTPase"/>
</dbReference>
<dbReference type="InterPro" id="IPR014155">
    <property type="entry name" value="VirB11"/>
</dbReference>
<protein>
    <submittedName>
        <fullName evidence="4">T2SP_E domain-containing protein</fullName>
    </submittedName>
</protein>
<evidence type="ECO:0000313" key="4">
    <source>
        <dbReference type="WBParaSite" id="EEL_0000495701-mRNA-1"/>
    </source>
</evidence>
<proteinExistence type="inferred from homology"/>
<comment type="similarity">
    <text evidence="1">Belongs to the GSP E family.</text>
</comment>
<dbReference type="CDD" id="cd01130">
    <property type="entry name" value="VirB11-like_ATPase"/>
    <property type="match status" value="1"/>
</dbReference>
<evidence type="ECO:0000259" key="2">
    <source>
        <dbReference type="Pfam" id="PF00437"/>
    </source>
</evidence>
<dbReference type="Gene3D" id="3.30.450.90">
    <property type="match status" value="1"/>
</dbReference>
<dbReference type="InterPro" id="IPR001482">
    <property type="entry name" value="T2SS/T4SS_dom"/>
</dbReference>
<reference evidence="4" key="1">
    <citation type="submission" date="2017-02" db="UniProtKB">
        <authorList>
            <consortium name="WormBaseParasite"/>
        </authorList>
    </citation>
    <scope>IDENTIFICATION</scope>
</reference>
<dbReference type="GO" id="GO:0016887">
    <property type="term" value="F:ATP hydrolysis activity"/>
    <property type="evidence" value="ECO:0007669"/>
    <property type="project" value="InterPro"/>
</dbReference>
<dbReference type="Gene3D" id="3.40.50.300">
    <property type="entry name" value="P-loop containing nucleotide triphosphate hydrolases"/>
    <property type="match status" value="1"/>
</dbReference>
<keyword evidence="3" id="KW-1185">Reference proteome</keyword>
<dbReference type="InterPro" id="IPR050921">
    <property type="entry name" value="T4SS_GSP_E_ATPase"/>
</dbReference>
<dbReference type="WBParaSite" id="EEL_0000495701-mRNA-1">
    <property type="protein sequence ID" value="EEL_0000495701-mRNA-1"/>
    <property type="gene ID" value="EEL_0000495701"/>
</dbReference>
<dbReference type="AlphaFoldDB" id="A0A0R3RSU3"/>